<evidence type="ECO:0000313" key="3">
    <source>
        <dbReference type="Proteomes" id="UP000033079"/>
    </source>
</evidence>
<dbReference type="InterPro" id="IPR011646">
    <property type="entry name" value="KAP_P-loop"/>
</dbReference>
<dbReference type="InterPro" id="IPR052754">
    <property type="entry name" value="NTPase_KAP_P-loop"/>
</dbReference>
<dbReference type="PATRIC" id="fig|1434106.5.peg.1477"/>
<dbReference type="PANTHER" id="PTHR22674:SF6">
    <property type="entry name" value="NTPASE KAP FAMILY P-LOOP DOMAIN-CONTAINING PROTEIN 1"/>
    <property type="match status" value="1"/>
</dbReference>
<dbReference type="Pfam" id="PF07693">
    <property type="entry name" value="KAP_NTPase"/>
    <property type="match status" value="1"/>
</dbReference>
<proteinExistence type="predicted"/>
<feature type="domain" description="KAP NTPase" evidence="1">
    <location>
        <begin position="19"/>
        <end position="314"/>
    </location>
</feature>
<dbReference type="EMBL" id="CP009530">
    <property type="protein sequence ID" value="AKB57675.1"/>
    <property type="molecule type" value="Genomic_DNA"/>
</dbReference>
<protein>
    <submittedName>
        <fullName evidence="2">Phage T7 exclusion protein</fullName>
    </submittedName>
</protein>
<evidence type="ECO:0000259" key="1">
    <source>
        <dbReference type="Pfam" id="PF07693"/>
    </source>
</evidence>
<dbReference type="KEGG" id="mbar:MSBR2_1159"/>
<dbReference type="Gene3D" id="3.40.50.300">
    <property type="entry name" value="P-loop containing nucleotide triphosphate hydrolases"/>
    <property type="match status" value="1"/>
</dbReference>
<evidence type="ECO:0000313" key="2">
    <source>
        <dbReference type="EMBL" id="AKB57675.1"/>
    </source>
</evidence>
<dbReference type="PANTHER" id="PTHR22674">
    <property type="entry name" value="NTPASE, KAP FAMILY P-LOOP DOMAIN-CONTAINING 1"/>
    <property type="match status" value="1"/>
</dbReference>
<dbReference type="InterPro" id="IPR027417">
    <property type="entry name" value="P-loop_NTPase"/>
</dbReference>
<reference evidence="2 3" key="1">
    <citation type="submission" date="2014-07" db="EMBL/GenBank/DDBJ databases">
        <title>Methanogenic archaea and the global carbon cycle.</title>
        <authorList>
            <person name="Henriksen J.R."/>
            <person name="Luke J."/>
            <person name="Reinhart S."/>
            <person name="Benedict M.N."/>
            <person name="Youngblut N.D."/>
            <person name="Metcalf M.E."/>
            <person name="Whitaker R.J."/>
            <person name="Metcalf W.W."/>
        </authorList>
    </citation>
    <scope>NUCLEOTIDE SEQUENCE [LARGE SCALE GENOMIC DNA]</scope>
    <source>
        <strain evidence="2 3">227</strain>
    </source>
</reference>
<sequence length="725" mass="83826">MMFNPDRPIESFHEDLLNRANLAKSIGEAILKSQTKDSLVIGLLGKWGSGKTSLVNMIEEHIMKISTEVEPEKRPIIVYFNPWNFSDQNQLVYQFFNHLSIVIGREDSSVALKKVGSLLKTVGKISSVGKYFPFVSQASSVSSDVCNTVGEATENFAQMLEKDLSGIRTEISNILKEQDNKIIIIIDDIDRLNDKEIRQIFQLVKSLADFPNTVYLLTFDKKVVADALEKDQPGHGTEYLEKIIQVPLDIPLISKSELERLLTIQLDKLLENIPESEFDRVYWGNVYQSGFKHFFENIRDVTRYINVLRFNYELVKDEVNPIDFIAITAVQVFIPEVYRKISENKEVFTRIATTSDRNKQEHKQICDEIIGSADSKFQKFLLGYLEILFPNLNTIYGAIFYDRSFERSWRVDRRICSEDVFDVYFKFSISDGEISQREIKSIIYSGNDSEKFSEKLLELIKNGKILRFLAIFPDHAREIQESNIVNIISSVLDIGDLFPSDNTILYGTPLRIHIITNSLIKRFSTENERFTILKNSIENSTRSLYSLAWEVDYLDESHGRYHYKKSETHEENLIVSADHLDALEDLVCTKIKVWAENGKLESHKKIIPILQVWKQWGANETEINNVINKVIKDDHNLINFVSNFISPVYSHTINDYVGTTTWRINFGLMKEFINLSEIEDRLNEIDPLNKFENMTDMEKIAVKLFFENIEAYKLDTSQKILPLID</sequence>
<dbReference type="SUPFAM" id="SSF52540">
    <property type="entry name" value="P-loop containing nucleoside triphosphate hydrolases"/>
    <property type="match status" value="1"/>
</dbReference>
<accession>A0A0E3R2J0</accession>
<dbReference type="HOGENOM" id="CLU_021357_0_0_2"/>
<organism evidence="2 3">
    <name type="scientific">Methanosarcina barkeri 227</name>
    <dbReference type="NCBI Taxonomy" id="1434106"/>
    <lineage>
        <taxon>Archaea</taxon>
        <taxon>Methanobacteriati</taxon>
        <taxon>Methanobacteriota</taxon>
        <taxon>Stenosarchaea group</taxon>
        <taxon>Methanomicrobia</taxon>
        <taxon>Methanosarcinales</taxon>
        <taxon>Methanosarcinaceae</taxon>
        <taxon>Methanosarcina</taxon>
    </lineage>
</organism>
<dbReference type="AlphaFoldDB" id="A0A0E3R2J0"/>
<name>A0A0E3R2J0_METBA</name>
<gene>
    <name evidence="2" type="ORF">MSBR2_1159</name>
</gene>
<dbReference type="Proteomes" id="UP000033079">
    <property type="component" value="Chromosome"/>
</dbReference>